<keyword evidence="2 3" id="KW-0802">TPR repeat</keyword>
<dbReference type="Pfam" id="PF13432">
    <property type="entry name" value="TPR_16"/>
    <property type="match status" value="1"/>
</dbReference>
<dbReference type="Gene3D" id="1.25.40.10">
    <property type="entry name" value="Tetratricopeptide repeat domain"/>
    <property type="match status" value="1"/>
</dbReference>
<dbReference type="OrthoDB" id="9811837at2"/>
<protein>
    <submittedName>
        <fullName evidence="4">Tetratricopeptide repeat protein</fullName>
    </submittedName>
</protein>
<evidence type="ECO:0000256" key="1">
    <source>
        <dbReference type="ARBA" id="ARBA00022737"/>
    </source>
</evidence>
<dbReference type="InterPro" id="IPR011990">
    <property type="entry name" value="TPR-like_helical_dom_sf"/>
</dbReference>
<dbReference type="Pfam" id="PF13181">
    <property type="entry name" value="TPR_8"/>
    <property type="match status" value="1"/>
</dbReference>
<dbReference type="SMART" id="SM00028">
    <property type="entry name" value="TPR"/>
    <property type="match status" value="3"/>
</dbReference>
<evidence type="ECO:0000313" key="5">
    <source>
        <dbReference type="Proteomes" id="UP000279600"/>
    </source>
</evidence>
<name>A0A3S9MVS0_9FLAO</name>
<dbReference type="Proteomes" id="UP000279600">
    <property type="component" value="Chromosome"/>
</dbReference>
<dbReference type="RefSeq" id="WP_126445432.1">
    <property type="nucleotide sequence ID" value="NZ_CP034549.1"/>
</dbReference>
<evidence type="ECO:0000313" key="4">
    <source>
        <dbReference type="EMBL" id="AZQ43229.1"/>
    </source>
</evidence>
<proteinExistence type="predicted"/>
<dbReference type="EMBL" id="CP034549">
    <property type="protein sequence ID" value="AZQ43229.1"/>
    <property type="molecule type" value="Genomic_DNA"/>
</dbReference>
<dbReference type="InterPro" id="IPR019734">
    <property type="entry name" value="TPR_rpt"/>
</dbReference>
<dbReference type="PANTHER" id="PTHR44858:SF1">
    <property type="entry name" value="UDP-N-ACETYLGLUCOSAMINE--PEPTIDE N-ACETYLGLUCOSAMINYLTRANSFERASE SPINDLY-RELATED"/>
    <property type="match status" value="1"/>
</dbReference>
<dbReference type="AlphaFoldDB" id="A0A3S9MVS0"/>
<dbReference type="InterPro" id="IPR050498">
    <property type="entry name" value="Ycf3"/>
</dbReference>
<accession>A0A3S9MVS0</accession>
<organism evidence="4 5">
    <name type="scientific">Nonlabens ponticola</name>
    <dbReference type="NCBI Taxonomy" id="2496866"/>
    <lineage>
        <taxon>Bacteria</taxon>
        <taxon>Pseudomonadati</taxon>
        <taxon>Bacteroidota</taxon>
        <taxon>Flavobacteriia</taxon>
        <taxon>Flavobacteriales</taxon>
        <taxon>Flavobacteriaceae</taxon>
        <taxon>Nonlabens</taxon>
    </lineage>
</organism>
<evidence type="ECO:0000256" key="3">
    <source>
        <dbReference type="PROSITE-ProRule" id="PRU00339"/>
    </source>
</evidence>
<dbReference type="SUPFAM" id="SSF48452">
    <property type="entry name" value="TPR-like"/>
    <property type="match status" value="1"/>
</dbReference>
<dbReference type="KEGG" id="noj:EJ995_02880"/>
<dbReference type="PROSITE" id="PS50293">
    <property type="entry name" value="TPR_REGION"/>
    <property type="match status" value="1"/>
</dbReference>
<reference evidence="4 5" key="1">
    <citation type="submission" date="2018-12" db="EMBL/GenBank/DDBJ databases">
        <title>Complete genome of Nonlabens sp. MJ115.</title>
        <authorList>
            <person name="Choi H.S."/>
            <person name="Jung J."/>
        </authorList>
    </citation>
    <scope>NUCLEOTIDE SEQUENCE [LARGE SCALE GENOMIC DNA]</scope>
    <source>
        <strain evidence="4 5">MJ115</strain>
    </source>
</reference>
<keyword evidence="5" id="KW-1185">Reference proteome</keyword>
<feature type="repeat" description="TPR" evidence="3">
    <location>
        <begin position="131"/>
        <end position="164"/>
    </location>
</feature>
<dbReference type="PROSITE" id="PS50005">
    <property type="entry name" value="TPR"/>
    <property type="match status" value="2"/>
</dbReference>
<keyword evidence="1" id="KW-0677">Repeat</keyword>
<sequence length="307" mass="34851">MKTNFLTIFTIVCAILVAEAQESSIKSQAEEACECIKLIDRNEEKLEQNKQVEACINDAIMADQLLSKLGSALEKANDSTNTDKEINITINSDEGYEKIERKLIDNCVALNILLNDAKPTSQNSFSENKKAIEFYRQGYEAYNSGDLEKAVELYGKAVETDKKFAFAWDMLGIAHRRLDNYDDAIAAYKKSLKIDPKGKMPLQNLPIAYRLNDDVKNAIKTYEKLIKHYPEDPEGYFGLAQCGLMTKNYELAADNIFPAYKMYAEVNSPYKQDAEIVLSEVYQGMKANDNLDKFRKIAKKHDITLEE</sequence>
<evidence type="ECO:0000256" key="2">
    <source>
        <dbReference type="ARBA" id="ARBA00022803"/>
    </source>
</evidence>
<dbReference type="Pfam" id="PF07719">
    <property type="entry name" value="TPR_2"/>
    <property type="match status" value="1"/>
</dbReference>
<gene>
    <name evidence="4" type="ORF">EJ995_02880</name>
</gene>
<feature type="repeat" description="TPR" evidence="3">
    <location>
        <begin position="165"/>
        <end position="198"/>
    </location>
</feature>
<dbReference type="InterPro" id="IPR013105">
    <property type="entry name" value="TPR_2"/>
</dbReference>
<dbReference type="PANTHER" id="PTHR44858">
    <property type="entry name" value="TETRATRICOPEPTIDE REPEAT PROTEIN 6"/>
    <property type="match status" value="1"/>
</dbReference>